<dbReference type="SUPFAM" id="SSF46785">
    <property type="entry name" value="Winged helix' DNA-binding domain"/>
    <property type="match status" value="1"/>
</dbReference>
<evidence type="ECO:0000313" key="7">
    <source>
        <dbReference type="Proteomes" id="UP000282957"/>
    </source>
</evidence>
<name>A0A437MNN8_9PROT</name>
<dbReference type="SMART" id="SM00346">
    <property type="entry name" value="HTH_ICLR"/>
    <property type="match status" value="1"/>
</dbReference>
<dbReference type="PANTHER" id="PTHR30136">
    <property type="entry name" value="HELIX-TURN-HELIX TRANSCRIPTIONAL REGULATOR, ICLR FAMILY"/>
    <property type="match status" value="1"/>
</dbReference>
<evidence type="ECO:0000259" key="5">
    <source>
        <dbReference type="PROSITE" id="PS51078"/>
    </source>
</evidence>
<dbReference type="PROSITE" id="PS51077">
    <property type="entry name" value="HTH_ICLR"/>
    <property type="match status" value="1"/>
</dbReference>
<dbReference type="Gene3D" id="3.30.450.40">
    <property type="match status" value="1"/>
</dbReference>
<dbReference type="Proteomes" id="UP000282957">
    <property type="component" value="Unassembled WGS sequence"/>
</dbReference>
<dbReference type="EMBL" id="SACL01000001">
    <property type="protein sequence ID" value="RVT99263.1"/>
    <property type="molecule type" value="Genomic_DNA"/>
</dbReference>
<sequence>MLALPRLREADAQLRKAAANGPDFLEALARGLAVIQAFGVERRPMTLAEIARAVDLPRATARRALITLEALGHVESDGRLFRLTPRVLTLAAAYLGSNGVTTVLQPALEALALELGVACSAAVLDGPDVVFVAYARATRMPSLSSMIGERLPGFCSALGRVLLGAMEDAALDAFLAGLSPQPVTPHTVLDPAAIRAAILAARADGHALVEQEAEQGFLSLAIPLRRFDGRVVAAVNIGCPAGGGGAKARLLAMLPRLHEAVADVSGQMV</sequence>
<feature type="domain" description="IclR-ED" evidence="5">
    <location>
        <begin position="86"/>
        <end position="269"/>
    </location>
</feature>
<evidence type="ECO:0000256" key="3">
    <source>
        <dbReference type="ARBA" id="ARBA00023163"/>
    </source>
</evidence>
<dbReference type="InterPro" id="IPR036388">
    <property type="entry name" value="WH-like_DNA-bd_sf"/>
</dbReference>
<organism evidence="6 7">
    <name type="scientific">Rhodovarius crocodyli</name>
    <dbReference type="NCBI Taxonomy" id="1979269"/>
    <lineage>
        <taxon>Bacteria</taxon>
        <taxon>Pseudomonadati</taxon>
        <taxon>Pseudomonadota</taxon>
        <taxon>Alphaproteobacteria</taxon>
        <taxon>Acetobacterales</taxon>
        <taxon>Roseomonadaceae</taxon>
        <taxon>Rhodovarius</taxon>
    </lineage>
</organism>
<evidence type="ECO:0000313" key="6">
    <source>
        <dbReference type="EMBL" id="RVT99263.1"/>
    </source>
</evidence>
<keyword evidence="3" id="KW-0804">Transcription</keyword>
<keyword evidence="2" id="KW-0238">DNA-binding</keyword>
<dbReference type="GO" id="GO:0003677">
    <property type="term" value="F:DNA binding"/>
    <property type="evidence" value="ECO:0007669"/>
    <property type="project" value="UniProtKB-KW"/>
</dbReference>
<dbReference type="InterPro" id="IPR029016">
    <property type="entry name" value="GAF-like_dom_sf"/>
</dbReference>
<evidence type="ECO:0000256" key="2">
    <source>
        <dbReference type="ARBA" id="ARBA00023125"/>
    </source>
</evidence>
<dbReference type="GO" id="GO:0003700">
    <property type="term" value="F:DNA-binding transcription factor activity"/>
    <property type="evidence" value="ECO:0007669"/>
    <property type="project" value="TreeGrafter"/>
</dbReference>
<dbReference type="AlphaFoldDB" id="A0A437MNN8"/>
<dbReference type="OrthoDB" id="9807558at2"/>
<dbReference type="Pfam" id="PF09339">
    <property type="entry name" value="HTH_IclR"/>
    <property type="match status" value="1"/>
</dbReference>
<feature type="domain" description="HTH iclR-type" evidence="4">
    <location>
        <begin position="25"/>
        <end position="85"/>
    </location>
</feature>
<evidence type="ECO:0000259" key="4">
    <source>
        <dbReference type="PROSITE" id="PS51077"/>
    </source>
</evidence>
<dbReference type="SUPFAM" id="SSF55781">
    <property type="entry name" value="GAF domain-like"/>
    <property type="match status" value="1"/>
</dbReference>
<reference evidence="6 7" key="1">
    <citation type="submission" date="2019-01" db="EMBL/GenBank/DDBJ databases">
        <authorList>
            <person name="Chen W.-M."/>
        </authorList>
    </citation>
    <scope>NUCLEOTIDE SEQUENCE [LARGE SCALE GENOMIC DNA]</scope>
    <source>
        <strain evidence="6 7">CCP-6</strain>
    </source>
</reference>
<accession>A0A437MNN8</accession>
<dbReference type="Gene3D" id="1.10.10.10">
    <property type="entry name" value="Winged helix-like DNA-binding domain superfamily/Winged helix DNA-binding domain"/>
    <property type="match status" value="1"/>
</dbReference>
<protein>
    <submittedName>
        <fullName evidence="6">IclR family transcriptional regulator</fullName>
    </submittedName>
</protein>
<keyword evidence="1" id="KW-0805">Transcription regulation</keyword>
<dbReference type="InterPro" id="IPR014757">
    <property type="entry name" value="Tscrpt_reg_IclR_C"/>
</dbReference>
<proteinExistence type="predicted"/>
<dbReference type="PANTHER" id="PTHR30136:SF34">
    <property type="entry name" value="TRANSCRIPTIONAL REGULATOR"/>
    <property type="match status" value="1"/>
</dbReference>
<keyword evidence="7" id="KW-1185">Reference proteome</keyword>
<gene>
    <name evidence="6" type="ORF">EOD42_03970</name>
</gene>
<dbReference type="Pfam" id="PF01614">
    <property type="entry name" value="IclR_C"/>
    <property type="match status" value="1"/>
</dbReference>
<comment type="caution">
    <text evidence="6">The sequence shown here is derived from an EMBL/GenBank/DDBJ whole genome shotgun (WGS) entry which is preliminary data.</text>
</comment>
<dbReference type="InterPro" id="IPR005471">
    <property type="entry name" value="Tscrpt_reg_IclR_N"/>
</dbReference>
<dbReference type="PROSITE" id="PS51078">
    <property type="entry name" value="ICLR_ED"/>
    <property type="match status" value="1"/>
</dbReference>
<evidence type="ECO:0000256" key="1">
    <source>
        <dbReference type="ARBA" id="ARBA00023015"/>
    </source>
</evidence>
<dbReference type="InterPro" id="IPR050707">
    <property type="entry name" value="HTH_MetabolicPath_Reg"/>
</dbReference>
<dbReference type="GO" id="GO:0045892">
    <property type="term" value="P:negative regulation of DNA-templated transcription"/>
    <property type="evidence" value="ECO:0007669"/>
    <property type="project" value="TreeGrafter"/>
</dbReference>
<dbReference type="InterPro" id="IPR036390">
    <property type="entry name" value="WH_DNA-bd_sf"/>
</dbReference>